<name>A0ABX9Q6R1_9BACT</name>
<proteinExistence type="predicted"/>
<keyword evidence="1" id="KW-0732">Signal</keyword>
<feature type="chain" id="PRO_5045187815" description="Cytochrome c domain-containing protein" evidence="1">
    <location>
        <begin position="36"/>
        <end position="156"/>
    </location>
</feature>
<keyword evidence="3" id="KW-1185">Reference proteome</keyword>
<evidence type="ECO:0000256" key="1">
    <source>
        <dbReference type="SAM" id="SignalP"/>
    </source>
</evidence>
<accession>A0ABX9Q6R1</accession>
<dbReference type="InterPro" id="IPR036909">
    <property type="entry name" value="Cyt_c-like_dom_sf"/>
</dbReference>
<dbReference type="Proteomes" id="UP000278907">
    <property type="component" value="Unassembled WGS sequence"/>
</dbReference>
<feature type="signal peptide" evidence="1">
    <location>
        <begin position="1"/>
        <end position="35"/>
    </location>
</feature>
<evidence type="ECO:0000313" key="3">
    <source>
        <dbReference type="Proteomes" id="UP000278907"/>
    </source>
</evidence>
<reference evidence="2 3" key="1">
    <citation type="submission" date="2018-09" db="EMBL/GenBank/DDBJ databases">
        <authorList>
            <person name="Livingstone P.G."/>
            <person name="Whitworth D.E."/>
        </authorList>
    </citation>
    <scope>NUCLEOTIDE SEQUENCE [LARGE SCALE GENOMIC DNA]</scope>
    <source>
        <strain evidence="2 3">CA031B</strain>
    </source>
</reference>
<sequence>MVVLFANPTAARRPHRAPLASLFAVALLATSAGCAGGLDDPDRFTGGTSACAAGTTATGIIQAQCFACHSTSSKEIGAGLDLQATGLPGRLYTTTSSATCSSVPVADSANPANSLFLKKLTSNPGCGTQMPQGNPLSAAETACLTEWLVNGKPSSP</sequence>
<organism evidence="2 3">
    <name type="scientific">Corallococcus praedator</name>
    <dbReference type="NCBI Taxonomy" id="2316724"/>
    <lineage>
        <taxon>Bacteria</taxon>
        <taxon>Pseudomonadati</taxon>
        <taxon>Myxococcota</taxon>
        <taxon>Myxococcia</taxon>
        <taxon>Myxococcales</taxon>
        <taxon>Cystobacterineae</taxon>
        <taxon>Myxococcaceae</taxon>
        <taxon>Corallococcus</taxon>
    </lineage>
</organism>
<dbReference type="EMBL" id="RAWI01000622">
    <property type="protein sequence ID" value="RKH90319.1"/>
    <property type="molecule type" value="Genomic_DNA"/>
</dbReference>
<gene>
    <name evidence="2" type="ORF">D7Y13_39955</name>
</gene>
<evidence type="ECO:0008006" key="4">
    <source>
        <dbReference type="Google" id="ProtNLM"/>
    </source>
</evidence>
<comment type="caution">
    <text evidence="2">The sequence shown here is derived from an EMBL/GenBank/DDBJ whole genome shotgun (WGS) entry which is preliminary data.</text>
</comment>
<protein>
    <recommendedName>
        <fullName evidence="4">Cytochrome c domain-containing protein</fullName>
    </recommendedName>
</protein>
<dbReference type="SUPFAM" id="SSF46626">
    <property type="entry name" value="Cytochrome c"/>
    <property type="match status" value="1"/>
</dbReference>
<evidence type="ECO:0000313" key="2">
    <source>
        <dbReference type="EMBL" id="RKH90319.1"/>
    </source>
</evidence>